<keyword evidence="2" id="KW-1185">Reference proteome</keyword>
<comment type="caution">
    <text evidence="1">The sequence shown here is derived from an EMBL/GenBank/DDBJ whole genome shotgun (WGS) entry which is preliminary data.</text>
</comment>
<organism evidence="1 2">
    <name type="scientific">Mythimna loreyi</name>
    <dbReference type="NCBI Taxonomy" id="667449"/>
    <lineage>
        <taxon>Eukaryota</taxon>
        <taxon>Metazoa</taxon>
        <taxon>Ecdysozoa</taxon>
        <taxon>Arthropoda</taxon>
        <taxon>Hexapoda</taxon>
        <taxon>Insecta</taxon>
        <taxon>Pterygota</taxon>
        <taxon>Neoptera</taxon>
        <taxon>Endopterygota</taxon>
        <taxon>Lepidoptera</taxon>
        <taxon>Glossata</taxon>
        <taxon>Ditrysia</taxon>
        <taxon>Noctuoidea</taxon>
        <taxon>Noctuidae</taxon>
        <taxon>Noctuinae</taxon>
        <taxon>Hadenini</taxon>
        <taxon>Mythimna</taxon>
    </lineage>
</organism>
<proteinExistence type="predicted"/>
<gene>
    <name evidence="1" type="ORF">PYW08_005519</name>
</gene>
<evidence type="ECO:0000313" key="2">
    <source>
        <dbReference type="Proteomes" id="UP001231649"/>
    </source>
</evidence>
<protein>
    <submittedName>
        <fullName evidence="1">Uncharacterized protein</fullName>
    </submittedName>
</protein>
<sequence length="947" mass="106297">MTENTDSQANNLCLTEDAFDQFQAVSMYQEEEYITLPTVASAQPKEPDPGDFSHYSYDNEVVVSTENEVNSTVNDNTEENEEMQSQIEPKTCDDNSYLKTTQSINDLDQNYEPQKVTRRGRKKKHVTENDNNVDTNNITILGSKASNDIQVNTEQESSLISSTVPRRRGRKPKPKPVPPEPTVSSEINQDSLNISSSRLSSDPETSDIVASVKRRRGRPRKSFPDDVNNSKSFDKDLSSELSGSDSNRIDGGLSTRKRGRPKKTQHSVEPQNVVTNNTDGLSNDLISLEDINGAQATHKGIKEMVELDISKIENRDLDKKLFSDSDNDELDDVSLSKLKSQPETSKSGDENLLPENDKDITLKISSSEYPNVYSPPNKKRNARKKGRGKPKKTQQLIAEKNNVETIDKTESVAASSVSKNQTQLESTRIDSDDNEELSLSQIKEINSNLPNTENNNTAVVSTTENSRTENKNVVADTVESSSDTIKTSTKRNSKMPVMSDFEYNVDSVIEKDETENNANADNALLVEDTSKRPIRRKVAKLQYQEESDEDPFANVELSDDDEPRRKGKKYYSDDEYVPGRRGNKDIDSTDSEAGGVLNNLLPKRKKLRKKSEHQSPQKKGKVVPPPVQNLENDDIEVCLQPSTVPKPIDDTESETSKLWGCSNEFENFLAKKIQGTNLQIKKVSGTAPTESKALEIPVLDPEAKKTFEMCSQTSIIQTVSTGVQTTTPYDIPMKEKIPLTPEQSEKACYFLNSIVQTTSELGTLMTQKSEDFIKKKINTTHVTDTMKMDYCVKKSFLLFKLAKHNLMQMEEDLAKQYEEFLETNNLTDCRELPKQIMTSAKAVSSDSDCEIVEEPIISTSVNKSKEKPKFNPKTVFLNKELSIKIAKKPSDINKKLDIKGRHTVWINDTVMVKKVNKPTQSFLAQDSRNKKPPDNKITTKMMGNTSQ</sequence>
<reference evidence="1" key="1">
    <citation type="submission" date="2023-03" db="EMBL/GenBank/DDBJ databases">
        <title>Chromosome-level genomes of two armyworms, Mythimna separata and Mythimna loreyi, provide insights into the biosynthesis and reception of sex pheromones.</title>
        <authorList>
            <person name="Zhao H."/>
        </authorList>
    </citation>
    <scope>NUCLEOTIDE SEQUENCE</scope>
    <source>
        <strain evidence="1">BeijingLab</strain>
    </source>
</reference>
<dbReference type="EMBL" id="CM056794">
    <property type="protein sequence ID" value="KAJ8717120.1"/>
    <property type="molecule type" value="Genomic_DNA"/>
</dbReference>
<name>A0ACC2QGW9_9NEOP</name>
<accession>A0ACC2QGW9</accession>
<dbReference type="Proteomes" id="UP001231649">
    <property type="component" value="Chromosome 18"/>
</dbReference>
<evidence type="ECO:0000313" key="1">
    <source>
        <dbReference type="EMBL" id="KAJ8717120.1"/>
    </source>
</evidence>